<organism evidence="9 10">
    <name type="scientific">Paenirhodobacter populi</name>
    <dbReference type="NCBI Taxonomy" id="2306993"/>
    <lineage>
        <taxon>Bacteria</taxon>
        <taxon>Pseudomonadati</taxon>
        <taxon>Pseudomonadota</taxon>
        <taxon>Alphaproteobacteria</taxon>
        <taxon>Rhodobacterales</taxon>
        <taxon>Rhodobacter group</taxon>
        <taxon>Paenirhodobacter</taxon>
    </lineage>
</organism>
<name>A0A443IYC5_9RHOB</name>
<evidence type="ECO:0000256" key="1">
    <source>
        <dbReference type="ARBA" id="ARBA00022679"/>
    </source>
</evidence>
<dbReference type="GO" id="GO:0009012">
    <property type="term" value="F:aminoglycoside 3''-adenylyltransferase activity"/>
    <property type="evidence" value="ECO:0007669"/>
    <property type="project" value="UniProtKB-EC"/>
</dbReference>
<comment type="catalytic activity">
    <reaction evidence="5">
        <text>spectinomycin + ATP = 9-O-adenylylspectinomycin + diphosphate</text>
        <dbReference type="Rhea" id="RHEA:63228"/>
        <dbReference type="ChEBI" id="CHEBI:30616"/>
        <dbReference type="ChEBI" id="CHEBI:33019"/>
        <dbReference type="ChEBI" id="CHEBI:146260"/>
        <dbReference type="ChEBI" id="CHEBI:146261"/>
    </reaction>
</comment>
<comment type="caution">
    <text evidence="9">The sequence shown here is derived from an EMBL/GenBank/DDBJ whole genome shotgun (WGS) entry which is preliminary data.</text>
</comment>
<evidence type="ECO:0000259" key="7">
    <source>
        <dbReference type="Pfam" id="PF01909"/>
    </source>
</evidence>
<dbReference type="CDD" id="cd05403">
    <property type="entry name" value="NT_KNTase_like"/>
    <property type="match status" value="1"/>
</dbReference>
<dbReference type="InterPro" id="IPR002934">
    <property type="entry name" value="Polymerase_NTP_transf_dom"/>
</dbReference>
<evidence type="ECO:0000256" key="2">
    <source>
        <dbReference type="ARBA" id="ARBA00023251"/>
    </source>
</evidence>
<dbReference type="SUPFAM" id="SSF81301">
    <property type="entry name" value="Nucleotidyltransferase"/>
    <property type="match status" value="1"/>
</dbReference>
<dbReference type="GO" id="GO:0070566">
    <property type="term" value="F:adenylyltransferase activity"/>
    <property type="evidence" value="ECO:0007669"/>
    <property type="project" value="InterPro"/>
</dbReference>
<dbReference type="EC" id="2.7.7.47" evidence="3"/>
<dbReference type="PIRSF" id="PIRSF000819">
    <property type="entry name" value="Streptomycin_3-adenylyltransf"/>
    <property type="match status" value="1"/>
</dbReference>
<proteinExistence type="predicted"/>
<dbReference type="Pfam" id="PF01909">
    <property type="entry name" value="NTP_transf_2"/>
    <property type="match status" value="1"/>
</dbReference>
<gene>
    <name evidence="9" type="ORF">D2T33_07910</name>
</gene>
<dbReference type="NCBIfam" id="NF010309">
    <property type="entry name" value="PRK13746.1"/>
    <property type="match status" value="1"/>
</dbReference>
<evidence type="ECO:0000256" key="5">
    <source>
        <dbReference type="ARBA" id="ARBA00047831"/>
    </source>
</evidence>
<dbReference type="Pfam" id="PF13427">
    <property type="entry name" value="AadA_C"/>
    <property type="match status" value="1"/>
</dbReference>
<evidence type="ECO:0000259" key="8">
    <source>
        <dbReference type="Pfam" id="PF13427"/>
    </source>
</evidence>
<feature type="domain" description="Adenylyltransferase AadA C-terminal" evidence="8">
    <location>
        <begin position="151"/>
        <end position="250"/>
    </location>
</feature>
<protein>
    <recommendedName>
        <fullName evidence="4">Aminoglycoside (3'') (9) adenylyltransferase</fullName>
        <ecNumber evidence="3">2.7.7.47</ecNumber>
    </recommendedName>
</protein>
<dbReference type="InterPro" id="IPR025184">
    <property type="entry name" value="AadA_C"/>
</dbReference>
<dbReference type="InterPro" id="IPR024172">
    <property type="entry name" value="AadA/Aad9"/>
</dbReference>
<dbReference type="GO" id="GO:0046677">
    <property type="term" value="P:response to antibiotic"/>
    <property type="evidence" value="ECO:0007669"/>
    <property type="project" value="UniProtKB-KW"/>
</dbReference>
<dbReference type="InterPro" id="IPR043519">
    <property type="entry name" value="NT_sf"/>
</dbReference>
<accession>A0A443IYC5</accession>
<dbReference type="RefSeq" id="WP_128269415.1">
    <property type="nucleotide sequence ID" value="NZ_SAUW01000006.1"/>
</dbReference>
<evidence type="ECO:0000256" key="6">
    <source>
        <dbReference type="ARBA" id="ARBA00048566"/>
    </source>
</evidence>
<sequence length="260" mass="28207">MQAVLNESEQVSETLAALRDILGGGLQAVYLHGSAASGRLRPQSDIDLLAVVRCGLTESERAALLSSALRLSARYPSAPSGPRCLEVMVFSHPDLTAGLFPARADFVFGEWLRDGFEAGEAAMPTQDPELTLVLAQARQEAIALLGPDRDELLPEVPMTEIRDAMRELLPALLKGLQDDTRNALLTLARMWHTADEGTFVSKDEAAAWAIPQLSDQSASILDYARRAYLGEIAESWSSRQKQVQSLAEELVLHATEALSA</sequence>
<evidence type="ECO:0000256" key="3">
    <source>
        <dbReference type="ARBA" id="ARBA00035126"/>
    </source>
</evidence>
<keyword evidence="2" id="KW-0046">Antibiotic resistance</keyword>
<dbReference type="EMBL" id="SAUW01000006">
    <property type="protein sequence ID" value="RWR13107.1"/>
    <property type="molecule type" value="Genomic_DNA"/>
</dbReference>
<reference evidence="9 10" key="2">
    <citation type="submission" date="2019-01" db="EMBL/GenBank/DDBJ databases">
        <authorList>
            <person name="Li Y."/>
        </authorList>
    </citation>
    <scope>NUCLEOTIDE SEQUENCE [LARGE SCALE GENOMIC DNA]</scope>
    <source>
        <strain evidence="9 10">2D-5</strain>
    </source>
</reference>
<dbReference type="Proteomes" id="UP000285710">
    <property type="component" value="Unassembled WGS sequence"/>
</dbReference>
<evidence type="ECO:0000313" key="10">
    <source>
        <dbReference type="Proteomes" id="UP000285710"/>
    </source>
</evidence>
<keyword evidence="10" id="KW-1185">Reference proteome</keyword>
<reference evidence="9 10" key="1">
    <citation type="submission" date="2019-01" db="EMBL/GenBank/DDBJ databases">
        <title>Sinorhodobacter populi sp. nov. isolated from the symptomatic bark tissue of Populus euramericana canker.</title>
        <authorList>
            <person name="Xu G."/>
        </authorList>
    </citation>
    <scope>NUCLEOTIDE SEQUENCE [LARGE SCALE GENOMIC DNA]</scope>
    <source>
        <strain evidence="9 10">2D-5</strain>
    </source>
</reference>
<keyword evidence="1" id="KW-0808">Transferase</keyword>
<evidence type="ECO:0000256" key="4">
    <source>
        <dbReference type="ARBA" id="ARBA00035252"/>
    </source>
</evidence>
<feature type="domain" description="Polymerase nucleotidyl transferase" evidence="7">
    <location>
        <begin position="16"/>
        <end position="57"/>
    </location>
</feature>
<comment type="catalytic activity">
    <reaction evidence="6">
        <text>streptomycin + ATP = 3''-O-adenylylstreptomycin + diphosphate</text>
        <dbReference type="Rhea" id="RHEA:20245"/>
        <dbReference type="ChEBI" id="CHEBI:30616"/>
        <dbReference type="ChEBI" id="CHEBI:33019"/>
        <dbReference type="ChEBI" id="CHEBI:58007"/>
        <dbReference type="ChEBI" id="CHEBI:58605"/>
        <dbReference type="EC" id="2.7.7.47"/>
    </reaction>
</comment>
<dbReference type="Gene3D" id="3.30.460.10">
    <property type="entry name" value="Beta Polymerase, domain 2"/>
    <property type="match status" value="1"/>
</dbReference>
<dbReference type="AlphaFoldDB" id="A0A443IYC5"/>
<evidence type="ECO:0000313" key="9">
    <source>
        <dbReference type="EMBL" id="RWR13107.1"/>
    </source>
</evidence>